<accession>A0ABM3HEY7</accession>
<feature type="region of interest" description="Disordered" evidence="1">
    <location>
        <begin position="523"/>
        <end position="574"/>
    </location>
</feature>
<dbReference type="Gene3D" id="4.10.60.10">
    <property type="entry name" value="Zinc finger, CCHC-type"/>
    <property type="match status" value="1"/>
</dbReference>
<dbReference type="Gene3D" id="3.90.70.200">
    <property type="entry name" value="Plus-3 domain"/>
    <property type="match status" value="1"/>
</dbReference>
<evidence type="ECO:0000313" key="4">
    <source>
        <dbReference type="RefSeq" id="XP_048135133.1"/>
    </source>
</evidence>
<dbReference type="Pfam" id="PF03126">
    <property type="entry name" value="Plus-3"/>
    <property type="match status" value="1"/>
</dbReference>
<dbReference type="SUPFAM" id="SSF159042">
    <property type="entry name" value="Plus3-like"/>
    <property type="match status" value="1"/>
</dbReference>
<dbReference type="InterPro" id="IPR036128">
    <property type="entry name" value="Plus3-like_sf"/>
</dbReference>
<gene>
    <name evidence="4" type="primary">LOC115726653</name>
</gene>
<dbReference type="PANTHER" id="PTHR38940">
    <property type="entry name" value="PLUS3 DOMAIN-CONTAINING PROTEIN"/>
    <property type="match status" value="1"/>
</dbReference>
<dbReference type="Proteomes" id="UP000827889">
    <property type="component" value="Chromosome 1"/>
</dbReference>
<dbReference type="GeneID" id="115726653"/>
<sequence>MNLENQTIEPVTELGLALDYSSQCNQRISNNDPSAGANAGSSGCMTFVAPNPLSELVWSPHSGLSLKCADCGFIERKPSPILGAGSKYASEKVDPMVDVNAEADAPFSHRNLEIRGSRYGEPEDCCGLVGQRLEITTSKGNAFSNVPGQVSGKNGDPPHNEVSHGDPASGGQDVTMNYEQLAMGVTMVSEVLPLNEQTASTTPAFSPCGEDDKLASFLREESKKTSNPILPLMDKLESTAENDIRTLNSENICHVTADSVASGSSSEVKSISMPDPDIQHKGKLVSSNRRIHGSRNKGKEKALSDGDASGRLIKEDDNSHESVESCNSTGFFSVGRKRGSIEAHMIGENKQARYVQNQTASSSFAGQESSFMNWISNMVKGLPKTNQDVAGSLSLALTGPSSGNEHLDRSFVAGGQNLHAHGGNMGFKSIFQSIYCSNKSAQESRTLLLPSQVGEGSTKIELPNKICAKDVHPLACLAENDNPSKKLLLQCRMFDESTPEIGAGGQNITQVLDARFTVSQENCENHSTKRKSLDNLDNGSNKNSKNSSNFSLGEQNSKKAGEDHSSSPEEKISNLGCRNDSLGSLWISRFASRTSCSIQKQDICVHSMGGTVEDSGNFIRITAQSNQSFGCHPDPTNIEVKDCTSEEPSNGVGKEPQDCAAGIEASFGFRKLQNSHDHHMMHKVNRLSSSQRLKSSEEMASLFARRLDALKHIIPPNPLDVGAGCSATCLFCGTKGHGLQKCSEIAEAELEDVLMNAKSYQVVEEMPPLCIRCYQLNHWAVTCPNVVAKSIPPQDCTYVINHRCSDIAQLQYKHMHQKSNLVDRCNGNLKLKEVSSSDKDIPNPNWIRKCSALSPIQSRLKENAITTTGNFEERHISDVPKAIFDSVKMLQLSRTSILNPLNFRWMSARTSPVHLDGFFLRLRLGKWEEGLGGTGYYVACITGMQREKTSGRNPISVNIGGVKYLVESRYISNHDFLEDELMAWLCMTSRAGGKIPTEEDLRMKVEEKKRLGF</sequence>
<feature type="compositionally biased region" description="Basic and acidic residues" evidence="1">
    <location>
        <begin position="556"/>
        <end position="572"/>
    </location>
</feature>
<dbReference type="PANTHER" id="PTHR38940:SF4">
    <property type="entry name" value="OS01G0775100 PROTEIN"/>
    <property type="match status" value="1"/>
</dbReference>
<proteinExistence type="predicted"/>
<reference evidence="3" key="1">
    <citation type="submission" date="2025-05" db="UniProtKB">
        <authorList>
            <consortium name="RefSeq"/>
        </authorList>
    </citation>
    <scope>NUCLEOTIDE SEQUENCE [LARGE SCALE GENOMIC DNA]</scope>
</reference>
<feature type="region of interest" description="Disordered" evidence="1">
    <location>
        <begin position="263"/>
        <end position="321"/>
    </location>
</feature>
<evidence type="ECO:0000259" key="2">
    <source>
        <dbReference type="PROSITE" id="PS51360"/>
    </source>
</evidence>
<reference evidence="4" key="2">
    <citation type="submission" date="2025-08" db="UniProtKB">
        <authorList>
            <consortium name="RefSeq"/>
        </authorList>
    </citation>
    <scope>IDENTIFICATION</scope>
    <source>
        <tissue evidence="4">Leaf</tissue>
    </source>
</reference>
<feature type="compositionally biased region" description="Low complexity" evidence="1">
    <location>
        <begin position="263"/>
        <end position="272"/>
    </location>
</feature>
<protein>
    <submittedName>
        <fullName evidence="4">Uncharacterized protein LOC115726653 isoform X1</fullName>
    </submittedName>
</protein>
<feature type="region of interest" description="Disordered" evidence="1">
    <location>
        <begin position="147"/>
        <end position="171"/>
    </location>
</feature>
<evidence type="ECO:0000313" key="3">
    <source>
        <dbReference type="Proteomes" id="UP000827889"/>
    </source>
</evidence>
<name>A0ABM3HEY7_9MYRT</name>
<feature type="compositionally biased region" description="Basic and acidic residues" evidence="1">
    <location>
        <begin position="523"/>
        <end position="534"/>
    </location>
</feature>
<keyword evidence="3" id="KW-1185">Reference proteome</keyword>
<dbReference type="SMART" id="SM00719">
    <property type="entry name" value="Plus3"/>
    <property type="match status" value="1"/>
</dbReference>
<feature type="compositionally biased region" description="Low complexity" evidence="1">
    <location>
        <begin position="535"/>
        <end position="553"/>
    </location>
</feature>
<organism evidence="3 4">
    <name type="scientific">Rhodamnia argentea</name>
    <dbReference type="NCBI Taxonomy" id="178133"/>
    <lineage>
        <taxon>Eukaryota</taxon>
        <taxon>Viridiplantae</taxon>
        <taxon>Streptophyta</taxon>
        <taxon>Embryophyta</taxon>
        <taxon>Tracheophyta</taxon>
        <taxon>Spermatophyta</taxon>
        <taxon>Magnoliopsida</taxon>
        <taxon>eudicotyledons</taxon>
        <taxon>Gunneridae</taxon>
        <taxon>Pentapetalae</taxon>
        <taxon>rosids</taxon>
        <taxon>malvids</taxon>
        <taxon>Myrtales</taxon>
        <taxon>Myrtaceae</taxon>
        <taxon>Myrtoideae</taxon>
        <taxon>Myrteae</taxon>
        <taxon>Australasian group</taxon>
        <taxon>Rhodamnia</taxon>
    </lineage>
</organism>
<dbReference type="RefSeq" id="XP_048135133.1">
    <property type="nucleotide sequence ID" value="XM_048279176.1"/>
</dbReference>
<dbReference type="InterPro" id="IPR004343">
    <property type="entry name" value="Plus-3_dom"/>
</dbReference>
<feature type="domain" description="Plus3" evidence="2">
    <location>
        <begin position="881"/>
        <end position="1013"/>
    </location>
</feature>
<dbReference type="PROSITE" id="PS51360">
    <property type="entry name" value="PLUS3"/>
    <property type="match status" value="1"/>
</dbReference>
<feature type="compositionally biased region" description="Basic and acidic residues" evidence="1">
    <location>
        <begin position="312"/>
        <end position="321"/>
    </location>
</feature>
<evidence type="ECO:0000256" key="1">
    <source>
        <dbReference type="SAM" id="MobiDB-lite"/>
    </source>
</evidence>